<dbReference type="PANTHER" id="PTHR23310">
    <property type="entry name" value="ACYL-COA-BINDING PROTEIN, ACBP"/>
    <property type="match status" value="1"/>
</dbReference>
<evidence type="ECO:0000313" key="5">
    <source>
        <dbReference type="Proteomes" id="UP000244811"/>
    </source>
</evidence>
<comment type="similarity">
    <text evidence="1">Belongs to the ACBP family.</text>
</comment>
<dbReference type="Gene3D" id="1.20.80.10">
    <property type="match status" value="1"/>
</dbReference>
<evidence type="ECO:0000256" key="1">
    <source>
        <dbReference type="ARBA" id="ARBA00005567"/>
    </source>
</evidence>
<dbReference type="EMBL" id="CP056069">
    <property type="protein sequence ID" value="UKK00042.1"/>
    <property type="molecule type" value="Genomic_DNA"/>
</dbReference>
<dbReference type="PROSITE" id="PS51228">
    <property type="entry name" value="ACB_2"/>
    <property type="match status" value="1"/>
</dbReference>
<sequence length="100" mass="11873">MSDDSFDEAVKFISETTCMKASDEQKLTFYKYYKQATVGDCNTPKPGMLDFKNKAKWESWNSMRGTSKEEARRAYVDFLNKIQPNWRNMNKSIWIDMKLY</sequence>
<protein>
    <submittedName>
        <fullName evidence="4">Acyl-CoA-binding protein</fullName>
    </submittedName>
</protein>
<dbReference type="AlphaFoldDB" id="A0A976M9D2"/>
<gene>
    <name evidence="4" type="ORF">MACK_000108</name>
</gene>
<dbReference type="PANTHER" id="PTHR23310:SF62">
    <property type="entry name" value="ACYL-COA BINDING PROTEIN 1, ISOFORM A"/>
    <property type="match status" value="1"/>
</dbReference>
<reference evidence="4" key="1">
    <citation type="submission" date="2022-07" db="EMBL/GenBank/DDBJ databases">
        <title>Evaluation of T. orientalis genome assembly methods using nanopore sequencing and analysis of variation between genomes.</title>
        <authorList>
            <person name="Yam J."/>
            <person name="Micallef M.L."/>
            <person name="Liu M."/>
            <person name="Djordjevic S.P."/>
            <person name="Bogema D.R."/>
            <person name="Jenkins C."/>
        </authorList>
    </citation>
    <scope>NUCLEOTIDE SEQUENCE</scope>
    <source>
        <strain evidence="4">Goon Nure</strain>
    </source>
</reference>
<keyword evidence="2" id="KW-0446">Lipid-binding</keyword>
<dbReference type="InterPro" id="IPR035984">
    <property type="entry name" value="Acyl-CoA-binding_sf"/>
</dbReference>
<dbReference type="GO" id="GO:0006631">
    <property type="term" value="P:fatty acid metabolic process"/>
    <property type="evidence" value="ECO:0007669"/>
    <property type="project" value="TreeGrafter"/>
</dbReference>
<dbReference type="GO" id="GO:0000062">
    <property type="term" value="F:fatty-acyl-CoA binding"/>
    <property type="evidence" value="ECO:0007669"/>
    <property type="project" value="InterPro"/>
</dbReference>
<name>A0A976M9D2_THEOR</name>
<accession>A0A976M9D2</accession>
<dbReference type="InterPro" id="IPR000582">
    <property type="entry name" value="Acyl-CoA-binding_protein"/>
</dbReference>
<dbReference type="FunFam" id="1.20.80.10:FF:000010">
    <property type="entry name" value="Acyl-CoA-binding domain-containing protein 5"/>
    <property type="match status" value="1"/>
</dbReference>
<dbReference type="PRINTS" id="PR00689">
    <property type="entry name" value="ACOABINDINGP"/>
</dbReference>
<dbReference type="SUPFAM" id="SSF47027">
    <property type="entry name" value="Acyl-CoA binding protein"/>
    <property type="match status" value="1"/>
</dbReference>
<evidence type="ECO:0000313" key="4">
    <source>
        <dbReference type="EMBL" id="UKK00042.1"/>
    </source>
</evidence>
<dbReference type="Pfam" id="PF00887">
    <property type="entry name" value="ACBP"/>
    <property type="match status" value="1"/>
</dbReference>
<proteinExistence type="inferred from homology"/>
<evidence type="ECO:0000256" key="2">
    <source>
        <dbReference type="ARBA" id="ARBA00023121"/>
    </source>
</evidence>
<evidence type="ECO:0000259" key="3">
    <source>
        <dbReference type="PROSITE" id="PS51228"/>
    </source>
</evidence>
<dbReference type="InterPro" id="IPR014352">
    <property type="entry name" value="FERM/acyl-CoA-bd_prot_sf"/>
</dbReference>
<dbReference type="Proteomes" id="UP000244811">
    <property type="component" value="Chromosome 1"/>
</dbReference>
<feature type="domain" description="ACB" evidence="3">
    <location>
        <begin position="2"/>
        <end position="88"/>
    </location>
</feature>
<organism evidence="4 5">
    <name type="scientific">Theileria orientalis</name>
    <dbReference type="NCBI Taxonomy" id="68886"/>
    <lineage>
        <taxon>Eukaryota</taxon>
        <taxon>Sar</taxon>
        <taxon>Alveolata</taxon>
        <taxon>Apicomplexa</taxon>
        <taxon>Aconoidasida</taxon>
        <taxon>Piroplasmida</taxon>
        <taxon>Theileriidae</taxon>
        <taxon>Theileria</taxon>
    </lineage>
</organism>